<evidence type="ECO:0000313" key="11">
    <source>
        <dbReference type="Proteomes" id="UP000700334"/>
    </source>
</evidence>
<keyword evidence="11" id="KW-1185">Reference proteome</keyword>
<accession>A0A8J6AFX7</accession>
<evidence type="ECO:0000256" key="4">
    <source>
        <dbReference type="ARBA" id="ARBA00044517"/>
    </source>
</evidence>
<proteinExistence type="inferred from homology"/>
<feature type="non-terminal residue" evidence="10">
    <location>
        <position position="1"/>
    </location>
</feature>
<feature type="non-terminal residue" evidence="10">
    <location>
        <position position="104"/>
    </location>
</feature>
<dbReference type="Pfam" id="PF12038">
    <property type="entry name" value="QTMAN_N"/>
    <property type="match status" value="1"/>
</dbReference>
<reference evidence="10" key="1">
    <citation type="journal article" date="2021" name="Evol. Appl.">
        <title>The genome of the Pyrenean desman and the effects of bottlenecks and inbreeding on the genomic landscape of an endangered species.</title>
        <authorList>
            <person name="Escoda L."/>
            <person name="Castresana J."/>
        </authorList>
    </citation>
    <scope>NUCLEOTIDE SEQUENCE</scope>
    <source>
        <strain evidence="10">IBE-C5619</strain>
    </source>
</reference>
<evidence type="ECO:0000256" key="1">
    <source>
        <dbReference type="ARBA" id="ARBA00009481"/>
    </source>
</evidence>
<evidence type="ECO:0000256" key="3">
    <source>
        <dbReference type="ARBA" id="ARBA00022679"/>
    </source>
</evidence>
<evidence type="ECO:0000256" key="6">
    <source>
        <dbReference type="ARBA" id="ARBA00044567"/>
    </source>
</evidence>
<dbReference type="EC" id="2.4.1.110" evidence="4"/>
<protein>
    <recommendedName>
        <fullName evidence="5">tRNA-queuosine alpha-mannosyltransferase</fullName>
        <ecNumber evidence="4">2.4.1.110</ecNumber>
    </recommendedName>
    <alternativeName>
        <fullName evidence="6">Glycosyltransferase-like domain-containing protein 1</fullName>
    </alternativeName>
</protein>
<dbReference type="GO" id="GO:0016438">
    <property type="term" value="F:tRNA-queuosine(34) beta-mannosyltransferase activity"/>
    <property type="evidence" value="ECO:0007669"/>
    <property type="project" value="UniProtKB-EC"/>
</dbReference>
<evidence type="ECO:0000256" key="8">
    <source>
        <dbReference type="ARBA" id="ARBA00048439"/>
    </source>
</evidence>
<evidence type="ECO:0000259" key="9">
    <source>
        <dbReference type="Pfam" id="PF12038"/>
    </source>
</evidence>
<comment type="function">
    <text evidence="7">Glycosyltransferase that specifically catalyzes mannosylation of cytoplasmic tRNA(Asp) modified with queuosine at position 34 (queuosine(34)). Mannosylates the cyclopentene moiety of queuosine(34) in tRNA(Asp) to form mannosyl-queuosine(34). Mannosylation of queuosine(34) in tRNA(Asp) is required to slow-down elongation at cognate codons, GAC and GAU, thereby regulating protein translation.</text>
</comment>
<evidence type="ECO:0000256" key="7">
    <source>
        <dbReference type="ARBA" id="ARBA00045402"/>
    </source>
</evidence>
<dbReference type="InterPro" id="IPR051862">
    <property type="entry name" value="GT-like_domain_containing_1"/>
</dbReference>
<gene>
    <name evidence="10" type="ORF">J0S82_015997</name>
</gene>
<evidence type="ECO:0000313" key="10">
    <source>
        <dbReference type="EMBL" id="KAG8520063.1"/>
    </source>
</evidence>
<sequence>ILFASSVLNLTELAALRPDLQKLKKILYFHENQLVYPVKKCQERDFHLVADMVVFNSVFNMESFLTSIGKFMKLIPDHRPKDLESIIRPKCQVIYFPIRFPDIS</sequence>
<evidence type="ECO:0000256" key="5">
    <source>
        <dbReference type="ARBA" id="ARBA00044539"/>
    </source>
</evidence>
<name>A0A8J6AFX7_GALPY</name>
<dbReference type="EMBL" id="JAGFMF010011581">
    <property type="protein sequence ID" value="KAG8520063.1"/>
    <property type="molecule type" value="Genomic_DNA"/>
</dbReference>
<keyword evidence="2" id="KW-0328">Glycosyltransferase</keyword>
<dbReference type="AlphaFoldDB" id="A0A8J6AFX7"/>
<dbReference type="OrthoDB" id="10032790at2759"/>
<dbReference type="PANTHER" id="PTHR13615:SF3">
    <property type="entry name" value="GLYCOSYLTRANSFERASE-LIKE DOMAIN-CONTAINING PROTEIN 1"/>
    <property type="match status" value="1"/>
</dbReference>
<dbReference type="PANTHER" id="PTHR13615">
    <property type="entry name" value="GLYCOSYLTRANSFERASE-LIKE 1"/>
    <property type="match status" value="1"/>
</dbReference>
<comment type="catalytic activity">
    <reaction evidence="8">
        <text>queuosine(34) in tRNA(Asp) + GDP-alpha-D-mannose = O-4''-alpha-D-mannosylqueuosine(34) in tRNA(Asp) + GDP + H(+)</text>
        <dbReference type="Rhea" id="RHEA:12885"/>
        <dbReference type="Rhea" id="RHEA-COMP:18572"/>
        <dbReference type="Rhea" id="RHEA-COMP:18581"/>
        <dbReference type="ChEBI" id="CHEBI:15378"/>
        <dbReference type="ChEBI" id="CHEBI:57527"/>
        <dbReference type="ChEBI" id="CHEBI:58189"/>
        <dbReference type="ChEBI" id="CHEBI:194431"/>
        <dbReference type="ChEBI" id="CHEBI:194442"/>
        <dbReference type="EC" id="2.4.1.110"/>
    </reaction>
    <physiologicalReaction direction="left-to-right" evidence="8">
        <dbReference type="Rhea" id="RHEA:12886"/>
    </physiologicalReaction>
</comment>
<comment type="similarity">
    <text evidence="1">Belongs to the glycosyltransferase group 1 family. Glycosyltransferase 4 subfamily.</text>
</comment>
<feature type="domain" description="tRNA-queuosine alpha-mannosyltransferase N-terminal" evidence="9">
    <location>
        <begin position="1"/>
        <end position="98"/>
    </location>
</feature>
<keyword evidence="3" id="KW-0808">Transferase</keyword>
<organism evidence="10 11">
    <name type="scientific">Galemys pyrenaicus</name>
    <name type="common">Iberian desman</name>
    <name type="synonym">Pyrenean desman</name>
    <dbReference type="NCBI Taxonomy" id="202257"/>
    <lineage>
        <taxon>Eukaryota</taxon>
        <taxon>Metazoa</taxon>
        <taxon>Chordata</taxon>
        <taxon>Craniata</taxon>
        <taxon>Vertebrata</taxon>
        <taxon>Euteleostomi</taxon>
        <taxon>Mammalia</taxon>
        <taxon>Eutheria</taxon>
        <taxon>Laurasiatheria</taxon>
        <taxon>Eulipotyphla</taxon>
        <taxon>Talpidae</taxon>
        <taxon>Galemys</taxon>
    </lineage>
</organism>
<dbReference type="Proteomes" id="UP000700334">
    <property type="component" value="Unassembled WGS sequence"/>
</dbReference>
<dbReference type="InterPro" id="IPR022701">
    <property type="entry name" value="QTMAN_N"/>
</dbReference>
<comment type="caution">
    <text evidence="10">The sequence shown here is derived from an EMBL/GenBank/DDBJ whole genome shotgun (WGS) entry which is preliminary data.</text>
</comment>
<evidence type="ECO:0000256" key="2">
    <source>
        <dbReference type="ARBA" id="ARBA00022676"/>
    </source>
</evidence>